<dbReference type="SMART" id="SM00530">
    <property type="entry name" value="HTH_XRE"/>
    <property type="match status" value="1"/>
</dbReference>
<dbReference type="CDD" id="cd00093">
    <property type="entry name" value="HTH_XRE"/>
    <property type="match status" value="1"/>
</dbReference>
<name>A0ABS0AC29_9GAMM</name>
<proteinExistence type="predicted"/>
<sequence length="102" mass="11358">MDKRYAQMSPAEQVERRREVLSHIQARPELSVDQVVSLLRGELRFTLSEYSRLTGVSARVIQDIEQGRGNPTLGTVEKLLAPFGLKLAVVSSRAPRLIQGGE</sequence>
<dbReference type="InterPro" id="IPR001387">
    <property type="entry name" value="Cro/C1-type_HTH"/>
</dbReference>
<keyword evidence="3" id="KW-1185">Reference proteome</keyword>
<dbReference type="InterPro" id="IPR010982">
    <property type="entry name" value="Lambda_DNA-bd_dom_sf"/>
</dbReference>
<dbReference type="RefSeq" id="WP_142947505.1">
    <property type="nucleotide sequence ID" value="NZ_ARXR01000001.1"/>
</dbReference>
<comment type="caution">
    <text evidence="2">The sequence shown here is derived from an EMBL/GenBank/DDBJ whole genome shotgun (WGS) entry which is preliminary data.</text>
</comment>
<dbReference type="Gene3D" id="1.10.260.40">
    <property type="entry name" value="lambda repressor-like DNA-binding domains"/>
    <property type="match status" value="1"/>
</dbReference>
<gene>
    <name evidence="2" type="ORF">ISO4_00076</name>
</gene>
<dbReference type="PROSITE" id="PS50943">
    <property type="entry name" value="HTH_CROC1"/>
    <property type="match status" value="1"/>
</dbReference>
<protein>
    <recommendedName>
        <fullName evidence="1">HTH cro/C1-type domain-containing protein</fullName>
    </recommendedName>
</protein>
<evidence type="ECO:0000313" key="3">
    <source>
        <dbReference type="Proteomes" id="UP000644441"/>
    </source>
</evidence>
<reference evidence="2 3" key="1">
    <citation type="submission" date="2012-09" db="EMBL/GenBank/DDBJ databases">
        <title>Genome Sequence of alkane-degrading Bacterium Alcanivorax venustensis ISO4.</title>
        <authorList>
            <person name="Lai Q."/>
            <person name="Shao Z."/>
        </authorList>
    </citation>
    <scope>NUCLEOTIDE SEQUENCE [LARGE SCALE GENOMIC DNA]</scope>
    <source>
        <strain evidence="2 3">ISO4</strain>
    </source>
</reference>
<dbReference type="EMBL" id="ARXR01000001">
    <property type="protein sequence ID" value="MBF5051474.1"/>
    <property type="molecule type" value="Genomic_DNA"/>
</dbReference>
<dbReference type="Pfam" id="PF01381">
    <property type="entry name" value="HTH_3"/>
    <property type="match status" value="1"/>
</dbReference>
<evidence type="ECO:0000259" key="1">
    <source>
        <dbReference type="PROSITE" id="PS50943"/>
    </source>
</evidence>
<organism evidence="2 3">
    <name type="scientific">Alloalcanivorax venustensis ISO4</name>
    <dbReference type="NCBI Taxonomy" id="1177184"/>
    <lineage>
        <taxon>Bacteria</taxon>
        <taxon>Pseudomonadati</taxon>
        <taxon>Pseudomonadota</taxon>
        <taxon>Gammaproteobacteria</taxon>
        <taxon>Oceanospirillales</taxon>
        <taxon>Alcanivoracaceae</taxon>
        <taxon>Alloalcanivorax</taxon>
    </lineage>
</organism>
<dbReference type="SUPFAM" id="SSF47413">
    <property type="entry name" value="lambda repressor-like DNA-binding domains"/>
    <property type="match status" value="1"/>
</dbReference>
<accession>A0ABS0AC29</accession>
<feature type="domain" description="HTH cro/C1-type" evidence="1">
    <location>
        <begin position="36"/>
        <end position="90"/>
    </location>
</feature>
<dbReference type="Proteomes" id="UP000644441">
    <property type="component" value="Unassembled WGS sequence"/>
</dbReference>
<evidence type="ECO:0000313" key="2">
    <source>
        <dbReference type="EMBL" id="MBF5051474.1"/>
    </source>
</evidence>